<name>A0ABV2KNJ3_9HYPH</name>
<proteinExistence type="predicted"/>
<evidence type="ECO:0000256" key="1">
    <source>
        <dbReference type="ARBA" id="ARBA00022612"/>
    </source>
</evidence>
<comment type="caution">
    <text evidence="5">The sequence shown here is derived from an EMBL/GenBank/DDBJ whole genome shotgun (WGS) entry which is preliminary data.</text>
</comment>
<dbReference type="InterPro" id="IPR054613">
    <property type="entry name" value="Peptidase_S78_dom"/>
</dbReference>
<evidence type="ECO:0000313" key="6">
    <source>
        <dbReference type="Proteomes" id="UP001549143"/>
    </source>
</evidence>
<dbReference type="GO" id="GO:0006508">
    <property type="term" value="P:proteolysis"/>
    <property type="evidence" value="ECO:0007669"/>
    <property type="project" value="UniProtKB-KW"/>
</dbReference>
<organism evidence="5 6">
    <name type="scientific">Aquamicrobium ahrensii</name>
    <dbReference type="NCBI Taxonomy" id="469551"/>
    <lineage>
        <taxon>Bacteria</taxon>
        <taxon>Pseudomonadati</taxon>
        <taxon>Pseudomonadota</taxon>
        <taxon>Alphaproteobacteria</taxon>
        <taxon>Hyphomicrobiales</taxon>
        <taxon>Phyllobacteriaceae</taxon>
        <taxon>Aquamicrobium</taxon>
    </lineage>
</organism>
<evidence type="ECO:0000256" key="2">
    <source>
        <dbReference type="ARBA" id="ARBA00022670"/>
    </source>
</evidence>
<dbReference type="Pfam" id="PF04586">
    <property type="entry name" value="Peptidase_S78"/>
    <property type="match status" value="1"/>
</dbReference>
<evidence type="ECO:0000259" key="4">
    <source>
        <dbReference type="Pfam" id="PF04586"/>
    </source>
</evidence>
<keyword evidence="6" id="KW-1185">Reference proteome</keyword>
<dbReference type="Proteomes" id="UP001549143">
    <property type="component" value="Unassembled WGS sequence"/>
</dbReference>
<keyword evidence="2 5" id="KW-0645">Protease</keyword>
<dbReference type="NCBIfam" id="TIGR01543">
    <property type="entry name" value="proheadase_HK97"/>
    <property type="match status" value="1"/>
</dbReference>
<dbReference type="SUPFAM" id="SSF50789">
    <property type="entry name" value="Herpes virus serine proteinase, assemblin"/>
    <property type="match status" value="1"/>
</dbReference>
<dbReference type="GO" id="GO:0008233">
    <property type="term" value="F:peptidase activity"/>
    <property type="evidence" value="ECO:0007669"/>
    <property type="project" value="UniProtKB-KW"/>
</dbReference>
<sequence>MNADPVAPGFERKFANLIVDRIEANGTFAGYASVFGMVDLGKDVVEPGTFAKSLRRRKASGIRMLYQHDAAQPIGVWTEIREDRRGLFVRGRLTPGVQRADEVLALLRSGALDGLSIGFKAVRTRRHQPSGVRHIIEADLWEISVVTFPMQPAARVETVKAERRKQPADDEAGVRQLTREIRHAISIINPKGRSL</sequence>
<feature type="domain" description="Prohead serine protease" evidence="4">
    <location>
        <begin position="21"/>
        <end position="162"/>
    </location>
</feature>
<protein>
    <submittedName>
        <fullName evidence="5">HK97 family phage prohead protease</fullName>
    </submittedName>
</protein>
<dbReference type="EMBL" id="JBEPMN010000013">
    <property type="protein sequence ID" value="MET3662631.1"/>
    <property type="molecule type" value="Genomic_DNA"/>
</dbReference>
<evidence type="ECO:0000256" key="3">
    <source>
        <dbReference type="ARBA" id="ARBA00022801"/>
    </source>
</evidence>
<evidence type="ECO:0000313" key="5">
    <source>
        <dbReference type="EMBL" id="MET3662631.1"/>
    </source>
</evidence>
<accession>A0ABV2KNJ3</accession>
<keyword evidence="1" id="KW-1188">Viral release from host cell</keyword>
<keyword evidence="3" id="KW-0378">Hydrolase</keyword>
<dbReference type="InterPro" id="IPR006433">
    <property type="entry name" value="Prohead_protease"/>
</dbReference>
<dbReference type="RefSeq" id="WP_354152479.1">
    <property type="nucleotide sequence ID" value="NZ_JBEPMN010000013.1"/>
</dbReference>
<gene>
    <name evidence="5" type="ORF">ABID44_002979</name>
</gene>
<reference evidence="5 6" key="1">
    <citation type="submission" date="2024-06" db="EMBL/GenBank/DDBJ databases">
        <title>Genomic Encyclopedia of Type Strains, Phase IV (KMG-IV): sequencing the most valuable type-strain genomes for metagenomic binning, comparative biology and taxonomic classification.</title>
        <authorList>
            <person name="Goeker M."/>
        </authorList>
    </citation>
    <scope>NUCLEOTIDE SEQUENCE [LARGE SCALE GENOMIC DNA]</scope>
    <source>
        <strain evidence="5 6">DSM 19730</strain>
    </source>
</reference>